<feature type="region of interest" description="Disordered" evidence="1">
    <location>
        <begin position="51"/>
        <end position="71"/>
    </location>
</feature>
<accession>A0A221KCL7</accession>
<proteinExistence type="predicted"/>
<reference evidence="2 3" key="1">
    <citation type="submission" date="2017-07" db="EMBL/GenBank/DDBJ databases">
        <title>Complete Genome Sequence of the cosmetic ferment Vitreoscilla filiformis (ATCC15551).</title>
        <authorList>
            <person name="Contreras S."/>
            <person name="Sagory-Zalkind P."/>
            <person name="Blanquart H."/>
            <person name="Iltis A."/>
            <person name="Morand S.C."/>
        </authorList>
    </citation>
    <scope>NUCLEOTIDE SEQUENCE [LARGE SCALE GENOMIC DNA]</scope>
    <source>
        <strain evidence="2 3">ATCC 15551</strain>
    </source>
</reference>
<evidence type="ECO:0000313" key="2">
    <source>
        <dbReference type="EMBL" id="ASM76580.1"/>
    </source>
</evidence>
<dbReference type="AlphaFoldDB" id="A0A221KCL7"/>
<sequence length="92" mass="9670">MCAPKVPRGCDAAHLAGKEAGHATPKRAGSSYAGTNRIKYSGFGHSAISAQRTGRFSSTAPPGAPRSERGLWASHRNCAIGEFLRPTQYGGR</sequence>
<organism evidence="2 3">
    <name type="scientific">Vitreoscilla filiformis</name>
    <dbReference type="NCBI Taxonomy" id="63"/>
    <lineage>
        <taxon>Bacteria</taxon>
        <taxon>Pseudomonadati</taxon>
        <taxon>Pseudomonadota</taxon>
        <taxon>Betaproteobacteria</taxon>
        <taxon>Neisseriales</taxon>
        <taxon>Neisseriaceae</taxon>
        <taxon>Vitreoscilla</taxon>
    </lineage>
</organism>
<keyword evidence="3" id="KW-1185">Reference proteome</keyword>
<evidence type="ECO:0000256" key="1">
    <source>
        <dbReference type="SAM" id="MobiDB-lite"/>
    </source>
</evidence>
<dbReference type="EMBL" id="CP022423">
    <property type="protein sequence ID" value="ASM76580.1"/>
    <property type="molecule type" value="Genomic_DNA"/>
</dbReference>
<dbReference type="Proteomes" id="UP000199729">
    <property type="component" value="Chromosome"/>
</dbReference>
<feature type="compositionally biased region" description="Polar residues" evidence="1">
    <location>
        <begin position="51"/>
        <end position="60"/>
    </location>
</feature>
<evidence type="ECO:0000313" key="3">
    <source>
        <dbReference type="Proteomes" id="UP000199729"/>
    </source>
</evidence>
<dbReference type="KEGG" id="vff:VITFI_CDS0802"/>
<gene>
    <name evidence="2" type="ORF">VITFI_CDS0802</name>
</gene>
<name>A0A221KCL7_VITFI</name>
<protein>
    <submittedName>
        <fullName evidence="2">Uncharacterized protein</fullName>
    </submittedName>
</protein>